<evidence type="ECO:0000313" key="2">
    <source>
        <dbReference type="EMBL" id="GMG44391.1"/>
    </source>
</evidence>
<keyword evidence="3" id="KW-1185">Reference proteome</keyword>
<dbReference type="InterPro" id="IPR027417">
    <property type="entry name" value="P-loop_NTPase"/>
</dbReference>
<reference evidence="2" key="1">
    <citation type="submission" date="2023-04" db="EMBL/GenBank/DDBJ databases">
        <title>Ambrosiozyma monospora NBRC 1965.</title>
        <authorList>
            <person name="Ichikawa N."/>
            <person name="Sato H."/>
            <person name="Tonouchi N."/>
        </authorList>
    </citation>
    <scope>NUCLEOTIDE SEQUENCE</scope>
    <source>
        <strain evidence="2">NBRC 1965</strain>
    </source>
</reference>
<feature type="domain" description="Helicase C-terminal" evidence="1">
    <location>
        <begin position="1"/>
        <end position="163"/>
    </location>
</feature>
<dbReference type="GO" id="GO:0036297">
    <property type="term" value="P:interstrand cross-link repair"/>
    <property type="evidence" value="ECO:0007669"/>
    <property type="project" value="TreeGrafter"/>
</dbReference>
<dbReference type="Pfam" id="PF00271">
    <property type="entry name" value="Helicase_C"/>
    <property type="match status" value="1"/>
</dbReference>
<dbReference type="AlphaFoldDB" id="A0A9W7DMP5"/>
<dbReference type="OrthoDB" id="5148578at2759"/>
<accession>A0A9W7DMP5</accession>
<comment type="caution">
    <text evidence="2">The sequence shown here is derived from an EMBL/GenBank/DDBJ whole genome shotgun (WGS) entry which is preliminary data.</text>
</comment>
<dbReference type="SUPFAM" id="SSF52540">
    <property type="entry name" value="P-loop containing nucleoside triphosphate hydrolases"/>
    <property type="match status" value="1"/>
</dbReference>
<dbReference type="PANTHER" id="PTHR47957:SF3">
    <property type="entry name" value="ATP-DEPENDENT HELICASE HRQ1"/>
    <property type="match status" value="1"/>
</dbReference>
<dbReference type="CDD" id="cd18797">
    <property type="entry name" value="SF2_C_Hrq"/>
    <property type="match status" value="1"/>
</dbReference>
<dbReference type="GO" id="GO:0006289">
    <property type="term" value="P:nucleotide-excision repair"/>
    <property type="evidence" value="ECO:0007669"/>
    <property type="project" value="TreeGrafter"/>
</dbReference>
<proteinExistence type="predicted"/>
<organism evidence="2 3">
    <name type="scientific">Ambrosiozyma monospora</name>
    <name type="common">Yeast</name>
    <name type="synonym">Endomycopsis monosporus</name>
    <dbReference type="NCBI Taxonomy" id="43982"/>
    <lineage>
        <taxon>Eukaryota</taxon>
        <taxon>Fungi</taxon>
        <taxon>Dikarya</taxon>
        <taxon>Ascomycota</taxon>
        <taxon>Saccharomycotina</taxon>
        <taxon>Pichiomycetes</taxon>
        <taxon>Pichiales</taxon>
        <taxon>Pichiaceae</taxon>
        <taxon>Ambrosiozyma</taxon>
    </lineage>
</organism>
<name>A0A9W7DMP5_AMBMO</name>
<dbReference type="EMBL" id="BSXU01004467">
    <property type="protein sequence ID" value="GMG44391.1"/>
    <property type="molecule type" value="Genomic_DNA"/>
</dbReference>
<evidence type="ECO:0000259" key="1">
    <source>
        <dbReference type="PROSITE" id="PS51194"/>
    </source>
</evidence>
<dbReference type="Gene3D" id="3.40.50.300">
    <property type="entry name" value="P-loop containing nucleotide triphosphate hydrolases"/>
    <property type="match status" value="1"/>
</dbReference>
<evidence type="ECO:0000313" key="3">
    <source>
        <dbReference type="Proteomes" id="UP001165063"/>
    </source>
</evidence>
<dbReference type="Proteomes" id="UP001165063">
    <property type="component" value="Unassembled WGS sequence"/>
</dbReference>
<sequence>MKNNVRTIVFCVVRKVVELLMKEVRSILQNGIDHRSQKDSNDVDVDYKDLLGQVMSYRGGYSATDRRKIESQMFHGNLRAIISTNALELGIDIGSLDAVVMCGFPISVANFHQQSGRAGRRNNDSLTVLVGSNDPISQHYMKQPECLLETDFPDLVLDFENLIVLEAHYNVLHLKFHSKRIYQMSWFFSKIIHNIYN</sequence>
<dbReference type="GO" id="GO:0043138">
    <property type="term" value="F:3'-5' DNA helicase activity"/>
    <property type="evidence" value="ECO:0007669"/>
    <property type="project" value="TreeGrafter"/>
</dbReference>
<dbReference type="PANTHER" id="PTHR47957">
    <property type="entry name" value="ATP-DEPENDENT HELICASE HRQ1"/>
    <property type="match status" value="1"/>
</dbReference>
<dbReference type="PROSITE" id="PS51194">
    <property type="entry name" value="HELICASE_CTER"/>
    <property type="match status" value="1"/>
</dbReference>
<protein>
    <submittedName>
        <fullName evidence="2">Unnamed protein product</fullName>
    </submittedName>
</protein>
<gene>
    <name evidence="2" type="ORF">Amon01_000673900</name>
</gene>
<dbReference type="GO" id="GO:0005634">
    <property type="term" value="C:nucleus"/>
    <property type="evidence" value="ECO:0007669"/>
    <property type="project" value="TreeGrafter"/>
</dbReference>
<dbReference type="InterPro" id="IPR001650">
    <property type="entry name" value="Helicase_C-like"/>
</dbReference>
<dbReference type="SMART" id="SM00490">
    <property type="entry name" value="HELICc"/>
    <property type="match status" value="1"/>
</dbReference>